<dbReference type="PANTHER" id="PTHR40619:SF3">
    <property type="entry name" value="FUNGAL STAND N-TERMINAL GOODBYE DOMAIN-CONTAINING PROTEIN"/>
    <property type="match status" value="1"/>
</dbReference>
<evidence type="ECO:0000256" key="1">
    <source>
        <dbReference type="ARBA" id="ARBA00022737"/>
    </source>
</evidence>
<gene>
    <name evidence="3" type="ORF">CC86DRAFT_211978</name>
</gene>
<dbReference type="AlphaFoldDB" id="A0A6A7A2Y8"/>
<name>A0A6A7A2Y8_9PLEO</name>
<reference evidence="3" key="1">
    <citation type="journal article" date="2020" name="Stud. Mycol.">
        <title>101 Dothideomycetes genomes: a test case for predicting lifestyles and emergence of pathogens.</title>
        <authorList>
            <person name="Haridas S."/>
            <person name="Albert R."/>
            <person name="Binder M."/>
            <person name="Bloem J."/>
            <person name="Labutti K."/>
            <person name="Salamov A."/>
            <person name="Andreopoulos B."/>
            <person name="Baker S."/>
            <person name="Barry K."/>
            <person name="Bills G."/>
            <person name="Bluhm B."/>
            <person name="Cannon C."/>
            <person name="Castanera R."/>
            <person name="Culley D."/>
            <person name="Daum C."/>
            <person name="Ezra D."/>
            <person name="Gonzalez J."/>
            <person name="Henrissat B."/>
            <person name="Kuo A."/>
            <person name="Liang C."/>
            <person name="Lipzen A."/>
            <person name="Lutzoni F."/>
            <person name="Magnuson J."/>
            <person name="Mondo S."/>
            <person name="Nolan M."/>
            <person name="Ohm R."/>
            <person name="Pangilinan J."/>
            <person name="Park H.-J."/>
            <person name="Ramirez L."/>
            <person name="Alfaro M."/>
            <person name="Sun H."/>
            <person name="Tritt A."/>
            <person name="Yoshinaga Y."/>
            <person name="Zwiers L.-H."/>
            <person name="Turgeon B."/>
            <person name="Goodwin S."/>
            <person name="Spatafora J."/>
            <person name="Crous P."/>
            <person name="Grigoriev I."/>
        </authorList>
    </citation>
    <scope>NUCLEOTIDE SEQUENCE</scope>
    <source>
        <strain evidence="3">CBS 113818</strain>
    </source>
</reference>
<dbReference type="Pfam" id="PF24883">
    <property type="entry name" value="NPHP3_N"/>
    <property type="match status" value="1"/>
</dbReference>
<dbReference type="PANTHER" id="PTHR40619">
    <property type="entry name" value="FUNGAL STAND N-TERMINAL GOODBYE DOMAIN-CONTAINING PROTEIN"/>
    <property type="match status" value="1"/>
</dbReference>
<keyword evidence="1" id="KW-0677">Repeat</keyword>
<evidence type="ECO:0000259" key="2">
    <source>
        <dbReference type="Pfam" id="PF24883"/>
    </source>
</evidence>
<sequence length="246" mass="27817">MHWVLQSTRFKHWIQSNNSDVLLVIGNLEDGMARIPAMSFLCSMLVGSLRHQRNVYVLHSFCGTRNSRSHPESGLRGMIRSLTSQLLSMHEFDTGSMNVGRWKAGIRSNSSSTLGRLFGRLIEQLPDVVVFCVIDGISLFEMEPWNVELQPIVETLLEAVASREASARVKLLFACTTMSIYLSCRLAERNRLSIPTDAGNSRLLTSRTAHFELTKNNQLLYEEETNCSGTSRYRPSLVDVYEHGFE</sequence>
<dbReference type="OrthoDB" id="5419927at2759"/>
<protein>
    <recommendedName>
        <fullName evidence="2">Nephrocystin 3-like N-terminal domain-containing protein</fullName>
    </recommendedName>
</protein>
<dbReference type="EMBL" id="MU006224">
    <property type="protein sequence ID" value="KAF2827493.1"/>
    <property type="molecule type" value="Genomic_DNA"/>
</dbReference>
<evidence type="ECO:0000313" key="3">
    <source>
        <dbReference type="EMBL" id="KAF2827493.1"/>
    </source>
</evidence>
<evidence type="ECO:0000313" key="4">
    <source>
        <dbReference type="Proteomes" id="UP000799424"/>
    </source>
</evidence>
<feature type="domain" description="Nephrocystin 3-like N-terminal" evidence="2">
    <location>
        <begin position="2"/>
        <end position="174"/>
    </location>
</feature>
<accession>A0A6A7A2Y8</accession>
<dbReference type="InterPro" id="IPR056884">
    <property type="entry name" value="NPHP3-like_N"/>
</dbReference>
<organism evidence="3 4">
    <name type="scientific">Ophiobolus disseminans</name>
    <dbReference type="NCBI Taxonomy" id="1469910"/>
    <lineage>
        <taxon>Eukaryota</taxon>
        <taxon>Fungi</taxon>
        <taxon>Dikarya</taxon>
        <taxon>Ascomycota</taxon>
        <taxon>Pezizomycotina</taxon>
        <taxon>Dothideomycetes</taxon>
        <taxon>Pleosporomycetidae</taxon>
        <taxon>Pleosporales</taxon>
        <taxon>Pleosporineae</taxon>
        <taxon>Phaeosphaeriaceae</taxon>
        <taxon>Ophiobolus</taxon>
    </lineage>
</organism>
<keyword evidence="4" id="KW-1185">Reference proteome</keyword>
<dbReference type="Proteomes" id="UP000799424">
    <property type="component" value="Unassembled WGS sequence"/>
</dbReference>
<proteinExistence type="predicted"/>